<dbReference type="Gene3D" id="3.40.630.30">
    <property type="match status" value="1"/>
</dbReference>
<comment type="caution">
    <text evidence="2">The sequence shown here is derived from an EMBL/GenBank/DDBJ whole genome shotgun (WGS) entry which is preliminary data.</text>
</comment>
<dbReference type="Proteomes" id="UP000547209">
    <property type="component" value="Unassembled WGS sequence"/>
</dbReference>
<evidence type="ECO:0000259" key="1">
    <source>
        <dbReference type="PROSITE" id="PS51186"/>
    </source>
</evidence>
<dbReference type="InterPro" id="IPR016181">
    <property type="entry name" value="Acyl_CoA_acyltransferase"/>
</dbReference>
<name>A0A7X0VI28_9BACL</name>
<evidence type="ECO:0000313" key="2">
    <source>
        <dbReference type="EMBL" id="MBB6674531.1"/>
    </source>
</evidence>
<gene>
    <name evidence="2" type="ORF">H7C19_27995</name>
</gene>
<dbReference type="SUPFAM" id="SSF55729">
    <property type="entry name" value="Acyl-CoA N-acyltransferases (Nat)"/>
    <property type="match status" value="1"/>
</dbReference>
<accession>A0A7X0VI28</accession>
<evidence type="ECO:0000313" key="3">
    <source>
        <dbReference type="Proteomes" id="UP000547209"/>
    </source>
</evidence>
<reference evidence="2 3" key="1">
    <citation type="submission" date="2020-08" db="EMBL/GenBank/DDBJ databases">
        <title>Cohnella phylogeny.</title>
        <authorList>
            <person name="Dunlap C."/>
        </authorList>
    </citation>
    <scope>NUCLEOTIDE SEQUENCE [LARGE SCALE GENOMIC DNA]</scope>
    <source>
        <strain evidence="2 3">DSM 28246</strain>
    </source>
</reference>
<dbReference type="PROSITE" id="PS51186">
    <property type="entry name" value="GNAT"/>
    <property type="match status" value="1"/>
</dbReference>
<dbReference type="EMBL" id="JACJVP010000047">
    <property type="protein sequence ID" value="MBB6674531.1"/>
    <property type="molecule type" value="Genomic_DNA"/>
</dbReference>
<keyword evidence="2" id="KW-0808">Transferase</keyword>
<dbReference type="AlphaFoldDB" id="A0A7X0VI28"/>
<dbReference type="GO" id="GO:0016747">
    <property type="term" value="F:acyltransferase activity, transferring groups other than amino-acyl groups"/>
    <property type="evidence" value="ECO:0007669"/>
    <property type="project" value="InterPro"/>
</dbReference>
<feature type="domain" description="N-acetyltransferase" evidence="1">
    <location>
        <begin position="3"/>
        <end position="149"/>
    </location>
</feature>
<dbReference type="Pfam" id="PF13527">
    <property type="entry name" value="Acetyltransf_9"/>
    <property type="match status" value="1"/>
</dbReference>
<proteinExistence type="predicted"/>
<protein>
    <submittedName>
        <fullName evidence="2">GNAT family N-acetyltransferase</fullName>
    </submittedName>
</protein>
<organism evidence="2 3">
    <name type="scientific">Cohnella nanjingensis</name>
    <dbReference type="NCBI Taxonomy" id="1387779"/>
    <lineage>
        <taxon>Bacteria</taxon>
        <taxon>Bacillati</taxon>
        <taxon>Bacillota</taxon>
        <taxon>Bacilli</taxon>
        <taxon>Bacillales</taxon>
        <taxon>Paenibacillaceae</taxon>
        <taxon>Cohnella</taxon>
    </lineage>
</organism>
<keyword evidence="3" id="KW-1185">Reference proteome</keyword>
<dbReference type="InterPro" id="IPR000182">
    <property type="entry name" value="GNAT_dom"/>
</dbReference>
<sequence>MTAEIRLVRQEEMKSAIDAADAIFRAPGMSSMGTAFPFIFSEAVSHSHGLFENSKLLAFMGLVPATVRIGSAGLTVFSLGSVYCMEEARNRGYSSRVLNEIQAYGRTAGASLLLVSGDGPLYARSGCLKFGEVYRFALDRAFAESWKNRLSDIQVTEALHRDTPLLHRLASARRFAYEMSLWDFSALIRTEANISSRKMTQRVYVANRNGNPAAFAVVALPGPSSQGAAPVIVEWAGEIGAFLQIASNVMLGAGLEQLTLTAEGYEKELLQALRDAPMEKRRNQGTVYVFDAETLFVQLKPYFEEIDPIAGRHLSVKNGENGRAILSLPALHDVELSREAFVSLLFDPQPDLPLSAEWSQAAAKWFPLPFPYTDSLNFV</sequence>
<dbReference type="RefSeq" id="WP_185672385.1">
    <property type="nucleotide sequence ID" value="NZ_JACJVP010000047.1"/>
</dbReference>